<sequence length="79" mass="8615">MELTHPDLYRRSSIGQWVVRDRPGSFCSVAGDMKVEQTIQRVLKDPGGHCVVGETHNAGAVAGFEFLFHEGPSPASSIF</sequence>
<evidence type="ECO:0000313" key="2">
    <source>
        <dbReference type="Proteomes" id="UP000828390"/>
    </source>
</evidence>
<organism evidence="1 2">
    <name type="scientific">Dreissena polymorpha</name>
    <name type="common">Zebra mussel</name>
    <name type="synonym">Mytilus polymorpha</name>
    <dbReference type="NCBI Taxonomy" id="45954"/>
    <lineage>
        <taxon>Eukaryota</taxon>
        <taxon>Metazoa</taxon>
        <taxon>Spiralia</taxon>
        <taxon>Lophotrochozoa</taxon>
        <taxon>Mollusca</taxon>
        <taxon>Bivalvia</taxon>
        <taxon>Autobranchia</taxon>
        <taxon>Heteroconchia</taxon>
        <taxon>Euheterodonta</taxon>
        <taxon>Imparidentia</taxon>
        <taxon>Neoheterodontei</taxon>
        <taxon>Myida</taxon>
        <taxon>Dreissenoidea</taxon>
        <taxon>Dreissenidae</taxon>
        <taxon>Dreissena</taxon>
    </lineage>
</organism>
<reference evidence="1" key="2">
    <citation type="submission" date="2020-11" db="EMBL/GenBank/DDBJ databases">
        <authorList>
            <person name="McCartney M.A."/>
            <person name="Auch B."/>
            <person name="Kono T."/>
            <person name="Mallez S."/>
            <person name="Becker A."/>
            <person name="Gohl D.M."/>
            <person name="Silverstein K.A.T."/>
            <person name="Koren S."/>
            <person name="Bechman K.B."/>
            <person name="Herman A."/>
            <person name="Abrahante J.E."/>
            <person name="Garbe J."/>
        </authorList>
    </citation>
    <scope>NUCLEOTIDE SEQUENCE</scope>
    <source>
        <strain evidence="1">Duluth1</strain>
        <tissue evidence="1">Whole animal</tissue>
    </source>
</reference>
<reference evidence="1" key="1">
    <citation type="journal article" date="2019" name="bioRxiv">
        <title>The Genome of the Zebra Mussel, Dreissena polymorpha: A Resource for Invasive Species Research.</title>
        <authorList>
            <person name="McCartney M.A."/>
            <person name="Auch B."/>
            <person name="Kono T."/>
            <person name="Mallez S."/>
            <person name="Zhang Y."/>
            <person name="Obille A."/>
            <person name="Becker A."/>
            <person name="Abrahante J.E."/>
            <person name="Garbe J."/>
            <person name="Badalamenti J.P."/>
            <person name="Herman A."/>
            <person name="Mangelson H."/>
            <person name="Liachko I."/>
            <person name="Sullivan S."/>
            <person name="Sone E.D."/>
            <person name="Koren S."/>
            <person name="Silverstein K.A.T."/>
            <person name="Beckman K.B."/>
            <person name="Gohl D.M."/>
        </authorList>
    </citation>
    <scope>NUCLEOTIDE SEQUENCE</scope>
    <source>
        <strain evidence="1">Duluth1</strain>
        <tissue evidence="1">Whole animal</tissue>
    </source>
</reference>
<proteinExistence type="predicted"/>
<protein>
    <submittedName>
        <fullName evidence="1">Uncharacterized protein</fullName>
    </submittedName>
</protein>
<dbReference type="EMBL" id="JAIWYP010000007">
    <property type="protein sequence ID" value="KAH3796629.1"/>
    <property type="molecule type" value="Genomic_DNA"/>
</dbReference>
<name>A0A9D4FCV6_DREPO</name>
<dbReference type="AlphaFoldDB" id="A0A9D4FCV6"/>
<gene>
    <name evidence="1" type="ORF">DPMN_150198</name>
</gene>
<comment type="caution">
    <text evidence="1">The sequence shown here is derived from an EMBL/GenBank/DDBJ whole genome shotgun (WGS) entry which is preliminary data.</text>
</comment>
<dbReference type="Proteomes" id="UP000828390">
    <property type="component" value="Unassembled WGS sequence"/>
</dbReference>
<keyword evidence="2" id="KW-1185">Reference proteome</keyword>
<evidence type="ECO:0000313" key="1">
    <source>
        <dbReference type="EMBL" id="KAH3796629.1"/>
    </source>
</evidence>
<accession>A0A9D4FCV6</accession>